<dbReference type="NCBIfam" id="TIGR00756">
    <property type="entry name" value="PPR"/>
    <property type="match status" value="4"/>
</dbReference>
<evidence type="ECO:0000313" key="3">
    <source>
        <dbReference type="EMBL" id="EFJ22100.1"/>
    </source>
</evidence>
<dbReference type="HOGENOM" id="CLU_002706_0_0_1"/>
<evidence type="ECO:0000256" key="1">
    <source>
        <dbReference type="ARBA" id="ARBA00022737"/>
    </source>
</evidence>
<gene>
    <name evidence="3" type="ORF">SELMODRAFT_105776</name>
</gene>
<evidence type="ECO:0000256" key="2">
    <source>
        <dbReference type="PROSITE-ProRule" id="PRU00708"/>
    </source>
</evidence>
<dbReference type="FunFam" id="1.25.40.10:FF:000158">
    <property type="entry name" value="pentatricopeptide repeat-containing protein At2g33680"/>
    <property type="match status" value="1"/>
</dbReference>
<protein>
    <recommendedName>
        <fullName evidence="5">Pentacotripeptide-repeat region of PRORP domain-containing protein</fullName>
    </recommendedName>
</protein>
<keyword evidence="4" id="KW-1185">Reference proteome</keyword>
<dbReference type="PROSITE" id="PS51375">
    <property type="entry name" value="PPR"/>
    <property type="match status" value="2"/>
</dbReference>
<reference evidence="3 4" key="1">
    <citation type="journal article" date="2011" name="Science">
        <title>The Selaginella genome identifies genetic changes associated with the evolution of vascular plants.</title>
        <authorList>
            <person name="Banks J.A."/>
            <person name="Nishiyama T."/>
            <person name="Hasebe M."/>
            <person name="Bowman J.L."/>
            <person name="Gribskov M."/>
            <person name="dePamphilis C."/>
            <person name="Albert V.A."/>
            <person name="Aono N."/>
            <person name="Aoyama T."/>
            <person name="Ambrose B.A."/>
            <person name="Ashton N.W."/>
            <person name="Axtell M.J."/>
            <person name="Barker E."/>
            <person name="Barker M.S."/>
            <person name="Bennetzen J.L."/>
            <person name="Bonawitz N.D."/>
            <person name="Chapple C."/>
            <person name="Cheng C."/>
            <person name="Correa L.G."/>
            <person name="Dacre M."/>
            <person name="DeBarry J."/>
            <person name="Dreyer I."/>
            <person name="Elias M."/>
            <person name="Engstrom E.M."/>
            <person name="Estelle M."/>
            <person name="Feng L."/>
            <person name="Finet C."/>
            <person name="Floyd S.K."/>
            <person name="Frommer W.B."/>
            <person name="Fujita T."/>
            <person name="Gramzow L."/>
            <person name="Gutensohn M."/>
            <person name="Harholt J."/>
            <person name="Hattori M."/>
            <person name="Heyl A."/>
            <person name="Hirai T."/>
            <person name="Hiwatashi Y."/>
            <person name="Ishikawa M."/>
            <person name="Iwata M."/>
            <person name="Karol K.G."/>
            <person name="Koehler B."/>
            <person name="Kolukisaoglu U."/>
            <person name="Kubo M."/>
            <person name="Kurata T."/>
            <person name="Lalonde S."/>
            <person name="Li K."/>
            <person name="Li Y."/>
            <person name="Litt A."/>
            <person name="Lyons E."/>
            <person name="Manning G."/>
            <person name="Maruyama T."/>
            <person name="Michael T.P."/>
            <person name="Mikami K."/>
            <person name="Miyazaki S."/>
            <person name="Morinaga S."/>
            <person name="Murata T."/>
            <person name="Mueller-Roeber B."/>
            <person name="Nelson D.R."/>
            <person name="Obara M."/>
            <person name="Oguri Y."/>
            <person name="Olmstead R.G."/>
            <person name="Onodera N."/>
            <person name="Petersen B.L."/>
            <person name="Pils B."/>
            <person name="Prigge M."/>
            <person name="Rensing S.A."/>
            <person name="Riano-Pachon D.M."/>
            <person name="Roberts A.W."/>
            <person name="Sato Y."/>
            <person name="Scheller H.V."/>
            <person name="Schulz B."/>
            <person name="Schulz C."/>
            <person name="Shakirov E.V."/>
            <person name="Shibagaki N."/>
            <person name="Shinohara N."/>
            <person name="Shippen D.E."/>
            <person name="Soerensen I."/>
            <person name="Sotooka R."/>
            <person name="Sugimoto N."/>
            <person name="Sugita M."/>
            <person name="Sumikawa N."/>
            <person name="Tanurdzic M."/>
            <person name="Theissen G."/>
            <person name="Ulvskov P."/>
            <person name="Wakazuki S."/>
            <person name="Weng J.K."/>
            <person name="Willats W.W."/>
            <person name="Wipf D."/>
            <person name="Wolf P.G."/>
            <person name="Yang L."/>
            <person name="Zimmer A.D."/>
            <person name="Zhu Q."/>
            <person name="Mitros T."/>
            <person name="Hellsten U."/>
            <person name="Loque D."/>
            <person name="Otillar R."/>
            <person name="Salamov A."/>
            <person name="Schmutz J."/>
            <person name="Shapiro H."/>
            <person name="Lindquist E."/>
            <person name="Lucas S."/>
            <person name="Rokhsar D."/>
            <person name="Grigoriev I.V."/>
        </authorList>
    </citation>
    <scope>NUCLEOTIDE SEQUENCE [LARGE SCALE GENOMIC DNA]</scope>
</reference>
<dbReference type="InterPro" id="IPR002885">
    <property type="entry name" value="PPR_rpt"/>
</dbReference>
<dbReference type="PANTHER" id="PTHR47926">
    <property type="entry name" value="PENTATRICOPEPTIDE REPEAT-CONTAINING PROTEIN"/>
    <property type="match status" value="1"/>
</dbReference>
<organism evidence="4">
    <name type="scientific">Selaginella moellendorffii</name>
    <name type="common">Spikemoss</name>
    <dbReference type="NCBI Taxonomy" id="88036"/>
    <lineage>
        <taxon>Eukaryota</taxon>
        <taxon>Viridiplantae</taxon>
        <taxon>Streptophyta</taxon>
        <taxon>Embryophyta</taxon>
        <taxon>Tracheophyta</taxon>
        <taxon>Lycopodiopsida</taxon>
        <taxon>Selaginellales</taxon>
        <taxon>Selaginellaceae</taxon>
        <taxon>Selaginella</taxon>
    </lineage>
</organism>
<feature type="repeat" description="PPR" evidence="2">
    <location>
        <begin position="129"/>
        <end position="163"/>
    </location>
</feature>
<dbReference type="OMA" id="WAREAYH"/>
<dbReference type="GO" id="GO:0009451">
    <property type="term" value="P:RNA modification"/>
    <property type="evidence" value="ECO:0007669"/>
    <property type="project" value="InterPro"/>
</dbReference>
<dbReference type="InterPro" id="IPR046960">
    <property type="entry name" value="PPR_At4g14850-like_plant"/>
</dbReference>
<dbReference type="InterPro" id="IPR011990">
    <property type="entry name" value="TPR-like_helical_dom_sf"/>
</dbReference>
<dbReference type="KEGG" id="smo:SELMODRAFT_105776"/>
<name>D8S0S3_SELML</name>
<accession>D8S0S3</accession>
<dbReference type="eggNOG" id="KOG4197">
    <property type="taxonomic scope" value="Eukaryota"/>
</dbReference>
<dbReference type="Gene3D" id="1.25.40.10">
    <property type="entry name" value="Tetratricopeptide repeat domain"/>
    <property type="match status" value="2"/>
</dbReference>
<sequence>MVDARKIFETNPRKSVVSWNALILGYAENGDAKQALDLFSQMESSSLERSCRPNRVTYLAALKACANLASIERGKSTECLEIGRRIHSQLVESGLELHTFVASTLIDTYGKCGSMVDARSVFDRMKTQDVVSWSSMILGYAESGRGDTSLELLERMRDDGGLRPNGVTFVSILAACGHAGLVDQGRQFFREMRDVYGIVPSEEHISCVVDLLCRANRLDEALEMLECQRPRPGFVTLMGALGGCRKWGNARVARAVFDLILGLEIPEEDRAAATLLMASVCGEA</sequence>
<dbReference type="InParanoid" id="D8S0S3"/>
<dbReference type="Pfam" id="PF13041">
    <property type="entry name" value="PPR_2"/>
    <property type="match status" value="1"/>
</dbReference>
<dbReference type="AlphaFoldDB" id="D8S0S3"/>
<proteinExistence type="predicted"/>
<dbReference type="Gramene" id="EFJ22100">
    <property type="protein sequence ID" value="EFJ22100"/>
    <property type="gene ID" value="SELMODRAFT_105776"/>
</dbReference>
<evidence type="ECO:0008006" key="5">
    <source>
        <dbReference type="Google" id="ProtNLM"/>
    </source>
</evidence>
<evidence type="ECO:0000313" key="4">
    <source>
        <dbReference type="Proteomes" id="UP000001514"/>
    </source>
</evidence>
<dbReference type="Pfam" id="PF01535">
    <property type="entry name" value="PPR"/>
    <property type="match status" value="4"/>
</dbReference>
<dbReference type="GO" id="GO:0048731">
    <property type="term" value="P:system development"/>
    <property type="evidence" value="ECO:0007669"/>
    <property type="project" value="UniProtKB-ARBA"/>
</dbReference>
<keyword evidence="1" id="KW-0677">Repeat</keyword>
<dbReference type="GO" id="GO:0003723">
    <property type="term" value="F:RNA binding"/>
    <property type="evidence" value="ECO:0007669"/>
    <property type="project" value="InterPro"/>
</dbReference>
<dbReference type="PANTHER" id="PTHR47926:SF382">
    <property type="entry name" value="PENTACOTRIPEPTIDE-REPEAT REGION OF PRORP DOMAIN-CONTAINING PROTEIN"/>
    <property type="match status" value="1"/>
</dbReference>
<dbReference type="Proteomes" id="UP000001514">
    <property type="component" value="Unassembled WGS sequence"/>
</dbReference>
<dbReference type="EMBL" id="GL377597">
    <property type="protein sequence ID" value="EFJ22100.1"/>
    <property type="molecule type" value="Genomic_DNA"/>
</dbReference>
<feature type="repeat" description="PPR" evidence="2">
    <location>
        <begin position="15"/>
        <end position="49"/>
    </location>
</feature>